<sequence>MAAESASPAERTFRELLTAAITTGRRPRPTALLGPASWAAIDVLAREHPDATPDHVVAAHDAFTFEHTDGPDGRDLDPMTAQAAEYAAIDTLVAQLSITYPHVDHETLTAVVRRAYADVDDHKLREFVPLFVEQAVHQHLA</sequence>
<dbReference type="NCBIfam" id="NF046112">
    <property type="entry name" value="MSMEG_6209_Nter"/>
    <property type="match status" value="1"/>
</dbReference>
<reference evidence="1 2" key="1">
    <citation type="submission" date="2016-10" db="EMBL/GenBank/DDBJ databases">
        <title>Evaluation of Human, Veterinary and Environmental Mycobacterium chelonae Isolates by Core Genome Phylogenomic Analysis, Targeted Gene Comparison, and Anti-microbial Susceptibility Patterns: A Tale of Mistaken Identities.</title>
        <authorList>
            <person name="Fogelson S.B."/>
            <person name="Camus A.C."/>
            <person name="Lorenz W."/>
            <person name="Vasireddy R."/>
            <person name="Vasireddy S."/>
            <person name="Smith T."/>
            <person name="Brown-Elliott B.A."/>
            <person name="Wallace R.J.Jr."/>
            <person name="Hasan N.A."/>
            <person name="Reischl U."/>
            <person name="Sanchez S."/>
        </authorList>
    </citation>
    <scope>NUCLEOTIDE SEQUENCE [LARGE SCALE GENOMIC DNA]</scope>
    <source>
        <strain evidence="1 2">15515</strain>
    </source>
</reference>
<comment type="caution">
    <text evidence="1">The sequence shown here is derived from an EMBL/GenBank/DDBJ whole genome shotgun (WGS) entry which is preliminary data.</text>
</comment>
<proteinExistence type="predicted"/>
<name>A0A1S1LK94_MYCCH</name>
<gene>
    <name evidence="1" type="ORF">BKG82_27970</name>
</gene>
<dbReference type="Proteomes" id="UP000180043">
    <property type="component" value="Unassembled WGS sequence"/>
</dbReference>
<evidence type="ECO:0000313" key="2">
    <source>
        <dbReference type="Proteomes" id="UP000180043"/>
    </source>
</evidence>
<dbReference type="RefSeq" id="WP_070948070.1">
    <property type="nucleotide sequence ID" value="NZ_MLIQ01000049.1"/>
</dbReference>
<organism evidence="1 2">
    <name type="scientific">Mycobacteroides chelonae</name>
    <name type="common">Mycobacterium chelonae</name>
    <dbReference type="NCBI Taxonomy" id="1774"/>
    <lineage>
        <taxon>Bacteria</taxon>
        <taxon>Bacillati</taxon>
        <taxon>Actinomycetota</taxon>
        <taxon>Actinomycetes</taxon>
        <taxon>Mycobacteriales</taxon>
        <taxon>Mycobacteriaceae</taxon>
        <taxon>Mycobacteroides</taxon>
    </lineage>
</organism>
<dbReference type="EMBL" id="MLIQ01000049">
    <property type="protein sequence ID" value="OHU46047.1"/>
    <property type="molecule type" value="Genomic_DNA"/>
</dbReference>
<dbReference type="AlphaFoldDB" id="A0A1S1LK94"/>
<evidence type="ECO:0000313" key="1">
    <source>
        <dbReference type="EMBL" id="OHU46047.1"/>
    </source>
</evidence>
<protein>
    <submittedName>
        <fullName evidence="1">Uncharacterized protein</fullName>
    </submittedName>
</protein>
<accession>A0A1S1LK94</accession>